<dbReference type="AlphaFoldDB" id="D8Q6C8"/>
<dbReference type="RefSeq" id="XP_003031116.1">
    <property type="nucleotide sequence ID" value="XM_003031070.1"/>
</dbReference>
<dbReference type="InParanoid" id="D8Q6C8"/>
<dbReference type="GeneID" id="9587015"/>
<protein>
    <submittedName>
        <fullName evidence="1">Expressed protein</fullName>
    </submittedName>
</protein>
<dbReference type="KEGG" id="scm:SCHCO_02505791"/>
<proteinExistence type="predicted"/>
<evidence type="ECO:0000313" key="1">
    <source>
        <dbReference type="EMBL" id="EFI96213.1"/>
    </source>
</evidence>
<reference evidence="1 2" key="1">
    <citation type="journal article" date="2010" name="Nat. Biotechnol.">
        <title>Genome sequence of the model mushroom Schizophyllum commune.</title>
        <authorList>
            <person name="Ohm R.A."/>
            <person name="de Jong J.F."/>
            <person name="Lugones L.G."/>
            <person name="Aerts A."/>
            <person name="Kothe E."/>
            <person name="Stajich J.E."/>
            <person name="de Vries R.P."/>
            <person name="Record E."/>
            <person name="Levasseur A."/>
            <person name="Baker S.E."/>
            <person name="Bartholomew K.A."/>
            <person name="Coutinho P.M."/>
            <person name="Erdmann S."/>
            <person name="Fowler T.J."/>
            <person name="Gathman A.C."/>
            <person name="Lombard V."/>
            <person name="Henrissat B."/>
            <person name="Knabe N."/>
            <person name="Kuees U."/>
            <person name="Lilly W.W."/>
            <person name="Lindquist E."/>
            <person name="Lucas S."/>
            <person name="Magnuson J.K."/>
            <person name="Piumi F."/>
            <person name="Raudaskoski M."/>
            <person name="Salamov A."/>
            <person name="Schmutz J."/>
            <person name="Schwarze F.W.M.R."/>
            <person name="vanKuyk P.A."/>
            <person name="Horton J.S."/>
            <person name="Grigoriev I.V."/>
            <person name="Woesten H.A.B."/>
        </authorList>
    </citation>
    <scope>NUCLEOTIDE SEQUENCE [LARGE SCALE GENOMIC DNA]</scope>
    <source>
        <strain evidence="2">H4-8 / FGSC 9210</strain>
    </source>
</reference>
<dbReference type="VEuPathDB" id="FungiDB:SCHCODRAFT_02505791"/>
<dbReference type="EMBL" id="GL377307">
    <property type="protein sequence ID" value="EFI96213.1"/>
    <property type="molecule type" value="Genomic_DNA"/>
</dbReference>
<dbReference type="Proteomes" id="UP000007431">
    <property type="component" value="Unassembled WGS sequence"/>
</dbReference>
<keyword evidence="2" id="KW-1185">Reference proteome</keyword>
<organism evidence="2">
    <name type="scientific">Schizophyllum commune (strain H4-8 / FGSC 9210)</name>
    <name type="common">Split gill fungus</name>
    <dbReference type="NCBI Taxonomy" id="578458"/>
    <lineage>
        <taxon>Eukaryota</taxon>
        <taxon>Fungi</taxon>
        <taxon>Dikarya</taxon>
        <taxon>Basidiomycota</taxon>
        <taxon>Agaricomycotina</taxon>
        <taxon>Agaricomycetes</taxon>
        <taxon>Agaricomycetidae</taxon>
        <taxon>Agaricales</taxon>
        <taxon>Schizophyllaceae</taxon>
        <taxon>Schizophyllum</taxon>
    </lineage>
</organism>
<gene>
    <name evidence="1" type="ORF">SCHCODRAFT_85447</name>
</gene>
<evidence type="ECO:0000313" key="2">
    <source>
        <dbReference type="Proteomes" id="UP000007431"/>
    </source>
</evidence>
<dbReference type="HOGENOM" id="CLU_2513925_0_0_1"/>
<name>D8Q6C8_SCHCM</name>
<accession>D8Q6C8</accession>
<sequence length="85" mass="9627">MSSKLPHGPIKYSNPRRNSDIQRHFLHAVPHKSDMDTTASLVGEHLPLRDPWRAETQDESSAAGKEPCVVYAVTAYMQDFVNHRV</sequence>